<dbReference type="PANTHER" id="PTHR45947:SF3">
    <property type="entry name" value="SULFOQUINOVOSYL TRANSFERASE SQD2"/>
    <property type="match status" value="1"/>
</dbReference>
<dbReference type="CDD" id="cd03794">
    <property type="entry name" value="GT4_WbuB-like"/>
    <property type="match status" value="1"/>
</dbReference>
<gene>
    <name evidence="5" type="ORF">GCM10009784_29240</name>
</gene>
<dbReference type="Pfam" id="PF13692">
    <property type="entry name" value="Glyco_trans_1_4"/>
    <property type="match status" value="1"/>
</dbReference>
<evidence type="ECO:0000313" key="5">
    <source>
        <dbReference type="EMBL" id="GAA2177706.1"/>
    </source>
</evidence>
<dbReference type="PANTHER" id="PTHR45947">
    <property type="entry name" value="SULFOQUINOVOSYL TRANSFERASE SQD2"/>
    <property type="match status" value="1"/>
</dbReference>
<comment type="caution">
    <text evidence="5">The sequence shown here is derived from an EMBL/GenBank/DDBJ whole genome shotgun (WGS) entry which is preliminary data.</text>
</comment>
<dbReference type="EMBL" id="BAAAON010000010">
    <property type="protein sequence ID" value="GAA2177706.1"/>
    <property type="molecule type" value="Genomic_DNA"/>
</dbReference>
<evidence type="ECO:0000256" key="3">
    <source>
        <dbReference type="ARBA" id="ARBA00022679"/>
    </source>
</evidence>
<accession>A0ABN3B175</accession>
<dbReference type="InterPro" id="IPR050194">
    <property type="entry name" value="Glycosyltransferase_grp1"/>
</dbReference>
<reference evidence="5 6" key="1">
    <citation type="journal article" date="2019" name="Int. J. Syst. Evol. Microbiol.">
        <title>The Global Catalogue of Microorganisms (GCM) 10K type strain sequencing project: providing services to taxonomists for standard genome sequencing and annotation.</title>
        <authorList>
            <consortium name="The Broad Institute Genomics Platform"/>
            <consortium name="The Broad Institute Genome Sequencing Center for Infectious Disease"/>
            <person name="Wu L."/>
            <person name="Ma J."/>
        </authorList>
    </citation>
    <scope>NUCLEOTIDE SEQUENCE [LARGE SCALE GENOMIC DNA]</scope>
    <source>
        <strain evidence="5 6">JCM 14917</strain>
    </source>
</reference>
<evidence type="ECO:0000256" key="2">
    <source>
        <dbReference type="ARBA" id="ARBA00022676"/>
    </source>
</evidence>
<dbReference type="Pfam" id="PF13579">
    <property type="entry name" value="Glyco_trans_4_4"/>
    <property type="match status" value="1"/>
</dbReference>
<evidence type="ECO:0000256" key="1">
    <source>
        <dbReference type="ARBA" id="ARBA00021292"/>
    </source>
</evidence>
<evidence type="ECO:0000259" key="4">
    <source>
        <dbReference type="Pfam" id="PF13579"/>
    </source>
</evidence>
<organism evidence="5 6">
    <name type="scientific">Arthrobacter parietis</name>
    <dbReference type="NCBI Taxonomy" id="271434"/>
    <lineage>
        <taxon>Bacteria</taxon>
        <taxon>Bacillati</taxon>
        <taxon>Actinomycetota</taxon>
        <taxon>Actinomycetes</taxon>
        <taxon>Micrococcales</taxon>
        <taxon>Micrococcaceae</taxon>
        <taxon>Arthrobacter</taxon>
    </lineage>
</organism>
<sequence length="513" mass="55456">MSDVRNHVIDMALASRVSQGTAARLADVALAANDAVRADRLLEKAGSAAATRARRRWYDGDMTGAIAELTAAGLLRQARRLQGELQVFQGWTPTLNPVPGYKPQHRTVLHVLTNSLPHTGSGYAQRSHSILEAQSQLGWTVHAVTRLGYPVQVGKLVSKNEDEVGGVTYHRLLPARLPAGFDERLQAQAETVLQLAQKLRPAVLHTTTPFVNGIVTRAVAEALGIPWVYEVRGQLVDTWASTRSETAKSSQRYKLFTECEAAVTQSTALVVTLGEAMKQQILKTGGVRRDVLICPNAVGGNFLEEPMDASAARELLGLRRDGVCVGSVSSLVAYEGLDVLIRAVAVLAVDHPHLHCLIVGDGVAAPALRQLARELRVDSRVIFTGRVPREQAHLYHQALDVFVVPRNSLEVTRTVTPLKPVEAMAAARPVVASNLPALHEIVEDSVTGKLVEAENVDALAVALSDLTEDNGRRLTSAAIAMGTAGRKRVLMERTWARNARAIVDAYGNLTLVH</sequence>
<proteinExistence type="predicted"/>
<feature type="domain" description="Glycosyltransferase subfamily 4-like N-terminal" evidence="4">
    <location>
        <begin position="122"/>
        <end position="296"/>
    </location>
</feature>
<dbReference type="SUPFAM" id="SSF53756">
    <property type="entry name" value="UDP-Glycosyltransferase/glycogen phosphorylase"/>
    <property type="match status" value="1"/>
</dbReference>
<keyword evidence="6" id="KW-1185">Reference proteome</keyword>
<protein>
    <recommendedName>
        <fullName evidence="1">D-inositol 3-phosphate glycosyltransferase</fullName>
    </recommendedName>
</protein>
<name>A0ABN3B175_9MICC</name>
<keyword evidence="2" id="KW-0328">Glycosyltransferase</keyword>
<dbReference type="Gene3D" id="3.40.50.2000">
    <property type="entry name" value="Glycogen Phosphorylase B"/>
    <property type="match status" value="2"/>
</dbReference>
<dbReference type="InterPro" id="IPR028098">
    <property type="entry name" value="Glyco_trans_4-like_N"/>
</dbReference>
<evidence type="ECO:0000313" key="6">
    <source>
        <dbReference type="Proteomes" id="UP001500974"/>
    </source>
</evidence>
<keyword evidence="3" id="KW-0808">Transferase</keyword>
<dbReference type="Proteomes" id="UP001500974">
    <property type="component" value="Unassembled WGS sequence"/>
</dbReference>